<evidence type="ECO:0000256" key="1">
    <source>
        <dbReference type="SAM" id="MobiDB-lite"/>
    </source>
</evidence>
<feature type="compositionally biased region" description="Basic residues" evidence="1">
    <location>
        <begin position="300"/>
        <end position="313"/>
    </location>
</feature>
<keyword evidence="4" id="KW-1185">Reference proteome</keyword>
<reference evidence="3 4" key="1">
    <citation type="journal article" date="2021" name="Commun. Biol.">
        <title>The genome of Shorea leprosula (Dipterocarpaceae) highlights the ecological relevance of drought in aseasonal tropical rainforests.</title>
        <authorList>
            <person name="Ng K.K.S."/>
            <person name="Kobayashi M.J."/>
            <person name="Fawcett J.A."/>
            <person name="Hatakeyama M."/>
            <person name="Paape T."/>
            <person name="Ng C.H."/>
            <person name="Ang C.C."/>
            <person name="Tnah L.H."/>
            <person name="Lee C.T."/>
            <person name="Nishiyama T."/>
            <person name="Sese J."/>
            <person name="O'Brien M.J."/>
            <person name="Copetti D."/>
            <person name="Mohd Noor M.I."/>
            <person name="Ong R.C."/>
            <person name="Putra M."/>
            <person name="Sireger I.Z."/>
            <person name="Indrioko S."/>
            <person name="Kosugi Y."/>
            <person name="Izuno A."/>
            <person name="Isagi Y."/>
            <person name="Lee S.L."/>
            <person name="Shimizu K.K."/>
        </authorList>
    </citation>
    <scope>NUCLEOTIDE SEQUENCE [LARGE SCALE GENOMIC DNA]</scope>
    <source>
        <strain evidence="3">214</strain>
    </source>
</reference>
<feature type="compositionally biased region" description="Polar residues" evidence="1">
    <location>
        <begin position="199"/>
        <end position="208"/>
    </location>
</feature>
<name>A0AAV5J732_9ROSI</name>
<proteinExistence type="predicted"/>
<protein>
    <recommendedName>
        <fullName evidence="2">SANTA domain-containing protein</fullName>
    </recommendedName>
</protein>
<organism evidence="3 4">
    <name type="scientific">Rubroshorea leprosula</name>
    <dbReference type="NCBI Taxonomy" id="152421"/>
    <lineage>
        <taxon>Eukaryota</taxon>
        <taxon>Viridiplantae</taxon>
        <taxon>Streptophyta</taxon>
        <taxon>Embryophyta</taxon>
        <taxon>Tracheophyta</taxon>
        <taxon>Spermatophyta</taxon>
        <taxon>Magnoliopsida</taxon>
        <taxon>eudicotyledons</taxon>
        <taxon>Gunneridae</taxon>
        <taxon>Pentapetalae</taxon>
        <taxon>rosids</taxon>
        <taxon>malvids</taxon>
        <taxon>Malvales</taxon>
        <taxon>Dipterocarpaceae</taxon>
        <taxon>Rubroshorea</taxon>
    </lineage>
</organism>
<gene>
    <name evidence="3" type="ORF">SLEP1_g17765</name>
</gene>
<evidence type="ECO:0000313" key="3">
    <source>
        <dbReference type="EMBL" id="GKV05798.1"/>
    </source>
</evidence>
<accession>A0AAV5J732</accession>
<dbReference type="AlphaFoldDB" id="A0AAV5J732"/>
<feature type="domain" description="SANTA" evidence="2">
    <location>
        <begin position="79"/>
        <end position="170"/>
    </location>
</feature>
<dbReference type="Pfam" id="PF09133">
    <property type="entry name" value="SANTA"/>
    <property type="match status" value="1"/>
</dbReference>
<feature type="compositionally biased region" description="Basic and acidic residues" evidence="1">
    <location>
        <begin position="209"/>
        <end position="222"/>
    </location>
</feature>
<dbReference type="PANTHER" id="PTHR35311">
    <property type="entry name" value="KINETOCHORE-ASSOCIATED PROTEIN KNL-2 HOMOLOG"/>
    <property type="match status" value="1"/>
</dbReference>
<comment type="caution">
    <text evidence="3">The sequence shown here is derived from an EMBL/GenBank/DDBJ whole genome shotgun (WGS) entry which is preliminary data.</text>
</comment>
<dbReference type="PANTHER" id="PTHR35311:SF9">
    <property type="entry name" value="KINETOCHORE-ASSOCIATED PROTEIN KNL-2 HOMOLOG"/>
    <property type="match status" value="1"/>
</dbReference>
<evidence type="ECO:0000313" key="4">
    <source>
        <dbReference type="Proteomes" id="UP001054252"/>
    </source>
</evidence>
<feature type="region of interest" description="Disordered" evidence="1">
    <location>
        <begin position="191"/>
        <end position="222"/>
    </location>
</feature>
<sequence>MTCGWNGVVLMSDASERETESIPSATKNLHRNLIPFFLRLILTSMDLASSPNRTSKVNRGSGDGHRNYEGSSSYIQKTVCLHEWWLTEAESEFDGKRLAVAGSVSGGREPVRVFTSAPIVKRYDAFTLETADGVCVVFRGVINKSRTEENGFSSEVFNHFTFGFPYHWEECAQKCLVKEFRTGTESRGISDFTVPATGRTASSLSSTPSKHEEVLSEGKQNSDVEVGCSQNMAEKINVAASEGSIVNNCAINMSGSFEENVSEQITVDAKIGSDRHCPVANLSSSERDINENEVSISHSGNRKSRGRLRYRRSSQKSNHMVKCSVKAKDQRSTVKVPKPMDQTRLKRSSPCKEIHDVEKCLSWGKTRRKINFDIHVSCCHALVSLYSLADLSHGQYISHSCMPGCA</sequence>
<evidence type="ECO:0000259" key="2">
    <source>
        <dbReference type="Pfam" id="PF09133"/>
    </source>
</evidence>
<dbReference type="InterPro" id="IPR053090">
    <property type="entry name" value="Centromere_KNL-2_homolog"/>
</dbReference>
<dbReference type="InterPro" id="IPR015216">
    <property type="entry name" value="SANTA"/>
</dbReference>
<feature type="region of interest" description="Disordered" evidence="1">
    <location>
        <begin position="285"/>
        <end position="313"/>
    </location>
</feature>
<dbReference type="Proteomes" id="UP001054252">
    <property type="component" value="Unassembled WGS sequence"/>
</dbReference>
<dbReference type="EMBL" id="BPVZ01000024">
    <property type="protein sequence ID" value="GKV05798.1"/>
    <property type="molecule type" value="Genomic_DNA"/>
</dbReference>